<feature type="compositionally biased region" description="Acidic residues" evidence="1">
    <location>
        <begin position="713"/>
        <end position="722"/>
    </location>
</feature>
<dbReference type="EMBL" id="MSFO01000010">
    <property type="protein sequence ID" value="PLB43895.1"/>
    <property type="molecule type" value="Genomic_DNA"/>
</dbReference>
<feature type="region of interest" description="Disordered" evidence="1">
    <location>
        <begin position="1"/>
        <end position="224"/>
    </location>
</feature>
<feature type="region of interest" description="Disordered" evidence="1">
    <location>
        <begin position="453"/>
        <end position="553"/>
    </location>
</feature>
<feature type="compositionally biased region" description="Polar residues" evidence="1">
    <location>
        <begin position="174"/>
        <end position="193"/>
    </location>
</feature>
<feature type="compositionally biased region" description="Basic and acidic residues" evidence="1">
    <location>
        <begin position="497"/>
        <end position="519"/>
    </location>
</feature>
<feature type="region of interest" description="Disordered" evidence="1">
    <location>
        <begin position="593"/>
        <end position="617"/>
    </location>
</feature>
<feature type="region of interest" description="Disordered" evidence="1">
    <location>
        <begin position="413"/>
        <end position="432"/>
    </location>
</feature>
<feature type="compositionally biased region" description="Low complexity" evidence="1">
    <location>
        <begin position="321"/>
        <end position="353"/>
    </location>
</feature>
<feature type="region of interest" description="Disordered" evidence="1">
    <location>
        <begin position="638"/>
        <end position="675"/>
    </location>
</feature>
<dbReference type="AlphaFoldDB" id="A0A2I2FTC9"/>
<feature type="region of interest" description="Disordered" evidence="1">
    <location>
        <begin position="380"/>
        <end position="403"/>
    </location>
</feature>
<name>A0A2I2FTC9_9EURO</name>
<organism evidence="2 3">
    <name type="scientific">Aspergillus steynii IBT 23096</name>
    <dbReference type="NCBI Taxonomy" id="1392250"/>
    <lineage>
        <taxon>Eukaryota</taxon>
        <taxon>Fungi</taxon>
        <taxon>Dikarya</taxon>
        <taxon>Ascomycota</taxon>
        <taxon>Pezizomycotina</taxon>
        <taxon>Eurotiomycetes</taxon>
        <taxon>Eurotiomycetidae</taxon>
        <taxon>Eurotiales</taxon>
        <taxon>Aspergillaceae</taxon>
        <taxon>Aspergillus</taxon>
        <taxon>Aspergillus subgen. Circumdati</taxon>
    </lineage>
</organism>
<dbReference type="STRING" id="1392250.A0A2I2FTC9"/>
<protein>
    <submittedName>
        <fullName evidence="2">Uncharacterized protein</fullName>
    </submittedName>
</protein>
<keyword evidence="3" id="KW-1185">Reference proteome</keyword>
<feature type="compositionally biased region" description="Low complexity" evidence="1">
    <location>
        <begin position="151"/>
        <end position="166"/>
    </location>
</feature>
<feature type="compositionally biased region" description="Polar residues" evidence="1">
    <location>
        <begin position="200"/>
        <end position="217"/>
    </location>
</feature>
<evidence type="ECO:0000313" key="3">
    <source>
        <dbReference type="Proteomes" id="UP000234275"/>
    </source>
</evidence>
<feature type="region of interest" description="Disordered" evidence="1">
    <location>
        <begin position="254"/>
        <end position="360"/>
    </location>
</feature>
<feature type="compositionally biased region" description="Polar residues" evidence="1">
    <location>
        <begin position="415"/>
        <end position="431"/>
    </location>
</feature>
<gene>
    <name evidence="2" type="ORF">P170DRAFT_430901</name>
</gene>
<feature type="compositionally biased region" description="Low complexity" evidence="1">
    <location>
        <begin position="255"/>
        <end position="287"/>
    </location>
</feature>
<dbReference type="RefSeq" id="XP_024699197.1">
    <property type="nucleotide sequence ID" value="XM_024847992.1"/>
</dbReference>
<dbReference type="OrthoDB" id="3438840at2759"/>
<sequence>MAHVATSAEDARHPPPIPPSPTLSNPDMILPFDGNERESSTPSPPFNLPSLSHLQSFYGPRTASTDFAGDSTRNGTYAPVYRPQKKGFPRHTWLHEGHEASRRLSDIGEEDTPSPASYLGGFSKNAHVVTSSPVPYRVAEDNENKDAGAWSSSSSSTISATSETSSEGTKGRAQGQSVVSQEVDSMNNDQLRQTIRAIETGTNGDPSRLSVVSTTEEGSPADELSSVILSSEAERILENAKKRLTLMEGNLTRARSSVRVSPSLPTSPTPSGNQPLGLGQPVGGLYQSISRADRRVSTLRPRATYSASQDSSNNRHSRVYSETTLPSTSLSSLPPASPSLSRSMSALGSSTASNFNNDDRSFQYAPNRAYLTHRASINSLQPASQEQKPSDTPHGLGISTPEENDQLSTVDEFDSSYQTYDPPSRSQSQLQVRDLQDQMKGLHIKISSLKVKTQEDNLRRRSLQSLRTPSPLTAADHWYNNPLETRDHSNLNPGRGHTPDYARERRSNESNRERDHARYGQETVGANGTARPSGQHHAPPASRAHQPAEEDDNQSVIESLYEDAQEGEYDTDGSSGSEIDREALDEILREPLDDDLQDPLGSFPPVPVNQDSRPHEEREDAFDYEHFILHSALGNYTQNRMRRKSEVSTSSVETTRPAQDSQPPRHARTNSDASVSTMATFATATEGDPDDFENVLYWDRRFNAELLAHPQYAEEENGDESENMGTPRANRQRDSNEYWPAESLTTPQRSESTTTGSATPTALASTLVSTVRAAASPHPNSENSNMGLNNDDTRLLEHLFQSLGDVCMDLQTITTSADPDPKHVRLLRWRLDAARRVLDGELDTD</sequence>
<evidence type="ECO:0000313" key="2">
    <source>
        <dbReference type="EMBL" id="PLB43895.1"/>
    </source>
</evidence>
<evidence type="ECO:0000256" key="1">
    <source>
        <dbReference type="SAM" id="MobiDB-lite"/>
    </source>
</evidence>
<dbReference type="GeneID" id="36555691"/>
<dbReference type="Proteomes" id="UP000234275">
    <property type="component" value="Unassembled WGS sequence"/>
</dbReference>
<proteinExistence type="predicted"/>
<reference evidence="2 3" key="1">
    <citation type="submission" date="2016-12" db="EMBL/GenBank/DDBJ databases">
        <title>The genomes of Aspergillus section Nigri reveals drivers in fungal speciation.</title>
        <authorList>
            <consortium name="DOE Joint Genome Institute"/>
            <person name="Vesth T.C."/>
            <person name="Nybo J."/>
            <person name="Theobald S."/>
            <person name="Brandl J."/>
            <person name="Frisvad J.C."/>
            <person name="Nielsen K.F."/>
            <person name="Lyhne E.K."/>
            <person name="Kogle M.E."/>
            <person name="Kuo A."/>
            <person name="Riley R."/>
            <person name="Clum A."/>
            <person name="Nolan M."/>
            <person name="Lipzen A."/>
            <person name="Salamov A."/>
            <person name="Henrissat B."/>
            <person name="Wiebenga A."/>
            <person name="De Vries R.P."/>
            <person name="Grigoriev I.V."/>
            <person name="Mortensen U.H."/>
            <person name="Andersen M.R."/>
            <person name="Baker S.E."/>
        </authorList>
    </citation>
    <scope>NUCLEOTIDE SEQUENCE [LARGE SCALE GENOMIC DNA]</scope>
    <source>
        <strain evidence="2 3">IBT 23096</strain>
    </source>
</reference>
<comment type="caution">
    <text evidence="2">The sequence shown here is derived from an EMBL/GenBank/DDBJ whole genome shotgun (WGS) entry which is preliminary data.</text>
</comment>
<feature type="compositionally biased region" description="Polar residues" evidence="1">
    <location>
        <begin position="305"/>
        <end position="314"/>
    </location>
</feature>
<accession>A0A2I2FTC9</accession>
<feature type="compositionally biased region" description="Polar residues" evidence="1">
    <location>
        <begin position="743"/>
        <end position="760"/>
    </location>
</feature>
<feature type="region of interest" description="Disordered" evidence="1">
    <location>
        <begin position="713"/>
        <end position="760"/>
    </location>
</feature>
<dbReference type="VEuPathDB" id="FungiDB:P170DRAFT_430901"/>
<feature type="compositionally biased region" description="Basic and acidic residues" evidence="1">
    <location>
        <begin position="93"/>
        <end position="106"/>
    </location>
</feature>